<name>A0A061RAE3_9CHLO</name>
<dbReference type="AlphaFoldDB" id="A0A061RAE3"/>
<accession>A0A061RAE3</accession>
<feature type="compositionally biased region" description="Basic and acidic residues" evidence="1">
    <location>
        <begin position="59"/>
        <end position="77"/>
    </location>
</feature>
<sequence length="117" mass="12263">MSNKEARTRVLSRKELAEAGRKKLEAFRKKKAAEREQQKAAANGDTPERGADGVGGDRSPAEKDAAVNGDVHGEELTNGRAADATGTLADSRGAPLGDAIPKHAPHESMPTLPPMPA</sequence>
<reference evidence="2" key="1">
    <citation type="submission" date="2014-05" db="EMBL/GenBank/DDBJ databases">
        <title>The transcriptome of the halophilic microalga Tetraselmis sp. GSL018 isolated from the Great Salt Lake, Utah.</title>
        <authorList>
            <person name="Jinkerson R.E."/>
            <person name="D'Adamo S."/>
            <person name="Posewitz M.C."/>
        </authorList>
    </citation>
    <scope>NUCLEOTIDE SEQUENCE</scope>
    <source>
        <strain evidence="2">GSL018</strain>
    </source>
</reference>
<proteinExistence type="predicted"/>
<feature type="region of interest" description="Disordered" evidence="1">
    <location>
        <begin position="1"/>
        <end position="117"/>
    </location>
</feature>
<feature type="non-terminal residue" evidence="2">
    <location>
        <position position="117"/>
    </location>
</feature>
<dbReference type="EMBL" id="GBEZ01019018">
    <property type="protein sequence ID" value="JAC67481.1"/>
    <property type="molecule type" value="Transcribed_RNA"/>
</dbReference>
<feature type="compositionally biased region" description="Basic and acidic residues" evidence="1">
    <location>
        <begin position="1"/>
        <end position="38"/>
    </location>
</feature>
<protein>
    <submittedName>
        <fullName evidence="2">Uncharacterized protein</fullName>
    </submittedName>
</protein>
<organism evidence="2">
    <name type="scientific">Tetraselmis sp. GSL018</name>
    <dbReference type="NCBI Taxonomy" id="582737"/>
    <lineage>
        <taxon>Eukaryota</taxon>
        <taxon>Viridiplantae</taxon>
        <taxon>Chlorophyta</taxon>
        <taxon>core chlorophytes</taxon>
        <taxon>Chlorodendrophyceae</taxon>
        <taxon>Chlorodendrales</taxon>
        <taxon>Chlorodendraceae</taxon>
        <taxon>Tetraselmis</taxon>
    </lineage>
</organism>
<evidence type="ECO:0000256" key="1">
    <source>
        <dbReference type="SAM" id="MobiDB-lite"/>
    </source>
</evidence>
<evidence type="ECO:0000313" key="2">
    <source>
        <dbReference type="EMBL" id="JAC67481.1"/>
    </source>
</evidence>
<gene>
    <name evidence="2" type="ORF">TSPGSL018_11040</name>
</gene>